<evidence type="ECO:0000256" key="1">
    <source>
        <dbReference type="SAM" id="Phobius"/>
    </source>
</evidence>
<sequence length="59" mass="6895">MFSELGLLVDLWLYHVVCIFALLCLSYAAHHVWSARRKLHLAFQQSLRIHTCTSEDTHI</sequence>
<keyword evidence="1" id="KW-1133">Transmembrane helix</keyword>
<reference evidence="2 3" key="1">
    <citation type="journal article" date="2016" name="J. Virol.">
        <title>Arteriviruses, Pegiviruses, and Lentiviruses Are Common among Wild African Monkeys.</title>
        <authorList>
            <person name="Bailey A."/>
            <person name="Heimbruch K."/>
        </authorList>
    </citation>
    <scope>NUCLEOTIDE SEQUENCE [LARGE SCALE GENOMIC DNA]</scope>
    <source>
        <strain evidence="2">VSAC4012</strain>
    </source>
</reference>
<evidence type="ECO:0000313" key="3">
    <source>
        <dbReference type="Proteomes" id="UP000109604"/>
    </source>
</evidence>
<keyword evidence="1" id="KW-0472">Membrane</keyword>
<name>A0A159D6M6_9NIDO</name>
<organism evidence="2 3">
    <name type="scientific">Free State vervet virus</name>
    <dbReference type="NCBI Taxonomy" id="1737586"/>
    <lineage>
        <taxon>Viruses</taxon>
        <taxon>Riboviria</taxon>
        <taxon>Orthornavirae</taxon>
        <taxon>Pisuviricota</taxon>
        <taxon>Pisoniviricetes</taxon>
        <taxon>Nidovirales</taxon>
        <taxon>Arnidovirineae</taxon>
        <taxon>Arteriviridae</taxon>
        <taxon>Simarterivirinae</taxon>
        <taxon>Epsilonarterivirus</taxon>
        <taxon>Sheartevirus</taxon>
        <taxon>Epsilonarterivirus safriver</taxon>
    </lineage>
</organism>
<dbReference type="Proteomes" id="UP000109604">
    <property type="component" value="Genome"/>
</dbReference>
<feature type="transmembrane region" description="Helical" evidence="1">
    <location>
        <begin position="12"/>
        <end position="29"/>
    </location>
</feature>
<protein>
    <submittedName>
        <fullName evidence="2">ORF5a protein</fullName>
    </submittedName>
</protein>
<evidence type="ECO:0000313" key="2">
    <source>
        <dbReference type="EMBL" id="ALS54120.1"/>
    </source>
</evidence>
<dbReference type="EMBL" id="KR862294">
    <property type="protein sequence ID" value="ALS54120.1"/>
    <property type="molecule type" value="Genomic_RNA"/>
</dbReference>
<proteinExistence type="predicted"/>
<accession>A0A159D6M6</accession>
<keyword evidence="1" id="KW-0812">Transmembrane</keyword>